<protein>
    <submittedName>
        <fullName evidence="2">Uncharacterized protein</fullName>
    </submittedName>
</protein>
<reference evidence="2" key="1">
    <citation type="journal article" date="2021" name="Proc. Natl. Acad. Sci. U.S.A.">
        <title>A Catalog of Tens of Thousands of Viruses from Human Metagenomes Reveals Hidden Associations with Chronic Diseases.</title>
        <authorList>
            <person name="Tisza M.J."/>
            <person name="Buck C.B."/>
        </authorList>
    </citation>
    <scope>NUCLEOTIDE SEQUENCE</scope>
    <source>
        <strain evidence="2">CtZkC8</strain>
    </source>
</reference>
<accession>A0A8S5UC66</accession>
<name>A0A8S5UC66_9CAUD</name>
<evidence type="ECO:0000313" key="2">
    <source>
        <dbReference type="EMBL" id="DAF92044.1"/>
    </source>
</evidence>
<feature type="region of interest" description="Disordered" evidence="1">
    <location>
        <begin position="1"/>
        <end position="30"/>
    </location>
</feature>
<organism evidence="2">
    <name type="scientific">Podoviridae sp. ctZkC8</name>
    <dbReference type="NCBI Taxonomy" id="2825259"/>
    <lineage>
        <taxon>Viruses</taxon>
        <taxon>Duplodnaviria</taxon>
        <taxon>Heunggongvirae</taxon>
        <taxon>Uroviricota</taxon>
        <taxon>Caudoviricetes</taxon>
    </lineage>
</organism>
<sequence length="30" mass="3387">MPNYSGSDGKFNTNYTQAPKLSRPITDRQV</sequence>
<proteinExistence type="predicted"/>
<dbReference type="EMBL" id="BK016062">
    <property type="protein sequence ID" value="DAF92044.1"/>
    <property type="molecule type" value="Genomic_DNA"/>
</dbReference>
<evidence type="ECO:0000256" key="1">
    <source>
        <dbReference type="SAM" id="MobiDB-lite"/>
    </source>
</evidence>
<feature type="compositionally biased region" description="Polar residues" evidence="1">
    <location>
        <begin position="1"/>
        <end position="19"/>
    </location>
</feature>